<evidence type="ECO:0000256" key="1">
    <source>
        <dbReference type="SAM" id="MobiDB-lite"/>
    </source>
</evidence>
<proteinExistence type="predicted"/>
<evidence type="ECO:0000313" key="2">
    <source>
        <dbReference type="EMBL" id="KAL3427323.1"/>
    </source>
</evidence>
<feature type="region of interest" description="Disordered" evidence="1">
    <location>
        <begin position="67"/>
        <end position="125"/>
    </location>
</feature>
<organism evidence="2 3">
    <name type="scientific">Phlyctema vagabunda</name>
    <dbReference type="NCBI Taxonomy" id="108571"/>
    <lineage>
        <taxon>Eukaryota</taxon>
        <taxon>Fungi</taxon>
        <taxon>Dikarya</taxon>
        <taxon>Ascomycota</taxon>
        <taxon>Pezizomycotina</taxon>
        <taxon>Leotiomycetes</taxon>
        <taxon>Helotiales</taxon>
        <taxon>Dermateaceae</taxon>
        <taxon>Phlyctema</taxon>
    </lineage>
</organism>
<protein>
    <submittedName>
        <fullName evidence="2">Uncharacterized protein</fullName>
    </submittedName>
</protein>
<dbReference type="Proteomes" id="UP001629113">
    <property type="component" value="Unassembled WGS sequence"/>
</dbReference>
<accession>A0ABR4PVE3</accession>
<evidence type="ECO:0000313" key="3">
    <source>
        <dbReference type="Proteomes" id="UP001629113"/>
    </source>
</evidence>
<name>A0ABR4PVE3_9HELO</name>
<keyword evidence="3" id="KW-1185">Reference proteome</keyword>
<sequence>MTSRNLNTTWRDIIFKQYREDHEADVAFPVRYLLHNPQWKKDLWYEIPKKIDPDTFRRSIIAFHRATRGTESPNYQDDNITVRPRQPHAHTETPDIQSISARQDDAHEAEDADATEPSLAGPATS</sequence>
<reference evidence="2 3" key="1">
    <citation type="submission" date="2024-06" db="EMBL/GenBank/DDBJ databases">
        <title>Complete genome of Phlyctema vagabunda strain 19-DSS-EL-015.</title>
        <authorList>
            <person name="Fiorenzani C."/>
        </authorList>
    </citation>
    <scope>NUCLEOTIDE SEQUENCE [LARGE SCALE GENOMIC DNA]</scope>
    <source>
        <strain evidence="2 3">19-DSS-EL-015</strain>
    </source>
</reference>
<feature type="compositionally biased region" description="Polar residues" evidence="1">
    <location>
        <begin position="69"/>
        <end position="79"/>
    </location>
</feature>
<gene>
    <name evidence="2" type="ORF">PVAG01_00832</name>
</gene>
<comment type="caution">
    <text evidence="2">The sequence shown here is derived from an EMBL/GenBank/DDBJ whole genome shotgun (WGS) entry which is preliminary data.</text>
</comment>
<dbReference type="EMBL" id="JBFCZG010000001">
    <property type="protein sequence ID" value="KAL3427323.1"/>
    <property type="molecule type" value="Genomic_DNA"/>
</dbReference>